<dbReference type="Pfam" id="PF12704">
    <property type="entry name" value="MacB_PCD"/>
    <property type="match status" value="1"/>
</dbReference>
<accession>A0A7K1XTX7</accession>
<dbReference type="GO" id="GO:0005886">
    <property type="term" value="C:plasma membrane"/>
    <property type="evidence" value="ECO:0007669"/>
    <property type="project" value="UniProtKB-SubCell"/>
</dbReference>
<keyword evidence="4 7" id="KW-1133">Transmembrane helix</keyword>
<evidence type="ECO:0000256" key="1">
    <source>
        <dbReference type="ARBA" id="ARBA00004651"/>
    </source>
</evidence>
<feature type="transmembrane region" description="Helical" evidence="7">
    <location>
        <begin position="375"/>
        <end position="401"/>
    </location>
</feature>
<dbReference type="PANTHER" id="PTHR30572:SF4">
    <property type="entry name" value="ABC TRANSPORTER PERMEASE YTRF"/>
    <property type="match status" value="1"/>
</dbReference>
<comment type="caution">
    <text evidence="10">The sequence shown here is derived from an EMBL/GenBank/DDBJ whole genome shotgun (WGS) entry which is preliminary data.</text>
</comment>
<keyword evidence="11" id="KW-1185">Reference proteome</keyword>
<dbReference type="Pfam" id="PF02687">
    <property type="entry name" value="FtsX"/>
    <property type="match status" value="1"/>
</dbReference>
<gene>
    <name evidence="10" type="ORF">GS398_04120</name>
</gene>
<evidence type="ECO:0000313" key="10">
    <source>
        <dbReference type="EMBL" id="MXV14473.1"/>
    </source>
</evidence>
<proteinExistence type="inferred from homology"/>
<keyword evidence="5 7" id="KW-0472">Membrane</keyword>
<dbReference type="EMBL" id="WVHS01000001">
    <property type="protein sequence ID" value="MXV14473.1"/>
    <property type="molecule type" value="Genomic_DNA"/>
</dbReference>
<keyword evidence="2" id="KW-1003">Cell membrane</keyword>
<comment type="similarity">
    <text evidence="6">Belongs to the ABC-4 integral membrane protein family.</text>
</comment>
<comment type="subcellular location">
    <subcellularLocation>
        <location evidence="1">Cell membrane</location>
        <topology evidence="1">Multi-pass membrane protein</topology>
    </subcellularLocation>
</comment>
<evidence type="ECO:0000256" key="7">
    <source>
        <dbReference type="SAM" id="Phobius"/>
    </source>
</evidence>
<evidence type="ECO:0000256" key="2">
    <source>
        <dbReference type="ARBA" id="ARBA00022475"/>
    </source>
</evidence>
<evidence type="ECO:0000313" key="11">
    <source>
        <dbReference type="Proteomes" id="UP000451233"/>
    </source>
</evidence>
<name>A0A7K1XTX7_9SPHI</name>
<feature type="transmembrane region" description="Helical" evidence="7">
    <location>
        <begin position="26"/>
        <end position="49"/>
    </location>
</feature>
<organism evidence="10 11">
    <name type="scientific">Hufsiella ginkgonis</name>
    <dbReference type="NCBI Taxonomy" id="2695274"/>
    <lineage>
        <taxon>Bacteria</taxon>
        <taxon>Pseudomonadati</taxon>
        <taxon>Bacteroidota</taxon>
        <taxon>Sphingobacteriia</taxon>
        <taxon>Sphingobacteriales</taxon>
        <taxon>Sphingobacteriaceae</taxon>
        <taxon>Hufsiella</taxon>
    </lineage>
</organism>
<dbReference type="Proteomes" id="UP000451233">
    <property type="component" value="Unassembled WGS sequence"/>
</dbReference>
<feature type="transmembrane region" description="Helical" evidence="7">
    <location>
        <begin position="340"/>
        <end position="363"/>
    </location>
</feature>
<evidence type="ECO:0000259" key="8">
    <source>
        <dbReference type="Pfam" id="PF02687"/>
    </source>
</evidence>
<dbReference type="InterPro" id="IPR003838">
    <property type="entry name" value="ABC3_permease_C"/>
</dbReference>
<dbReference type="GO" id="GO:0022857">
    <property type="term" value="F:transmembrane transporter activity"/>
    <property type="evidence" value="ECO:0007669"/>
    <property type="project" value="TreeGrafter"/>
</dbReference>
<feature type="domain" description="MacB-like periplasmic core" evidence="9">
    <location>
        <begin position="25"/>
        <end position="251"/>
    </location>
</feature>
<evidence type="ECO:0000256" key="6">
    <source>
        <dbReference type="ARBA" id="ARBA00038076"/>
    </source>
</evidence>
<keyword evidence="3 7" id="KW-0812">Transmembrane</keyword>
<dbReference type="InterPro" id="IPR050250">
    <property type="entry name" value="Macrolide_Exporter_MacB"/>
</dbReference>
<dbReference type="PANTHER" id="PTHR30572">
    <property type="entry name" value="MEMBRANE COMPONENT OF TRANSPORTER-RELATED"/>
    <property type="match status" value="1"/>
</dbReference>
<dbReference type="AlphaFoldDB" id="A0A7K1XTX7"/>
<dbReference type="InterPro" id="IPR025857">
    <property type="entry name" value="MacB_PCD"/>
</dbReference>
<feature type="domain" description="ABC3 transporter permease C-terminal" evidence="8">
    <location>
        <begin position="294"/>
        <end position="408"/>
    </location>
</feature>
<feature type="transmembrane region" description="Helical" evidence="7">
    <location>
        <begin position="291"/>
        <end position="317"/>
    </location>
</feature>
<evidence type="ECO:0000256" key="3">
    <source>
        <dbReference type="ARBA" id="ARBA00022692"/>
    </source>
</evidence>
<evidence type="ECO:0000256" key="4">
    <source>
        <dbReference type="ARBA" id="ARBA00022989"/>
    </source>
</evidence>
<protein>
    <submittedName>
        <fullName evidence="10">FtsX-like permease family protein</fullName>
    </submittedName>
</protein>
<sequence>MAVQMSFPENIKLSLQSISSNKLRTFLTALIIAIGLTALVGILTCIDAIENSITDAFSSMGANSFTIRNRGTGIRIGGSGQQPKRWKAIKYQDAMAFKENFKYPSRVSVNVFASFGGTVKYGNQKTNPNIAVLGGDDNFVFTGGYKLAEGRNFSASELEFGSNVVIIGYELKNTLFPKISPIDKIINIGGDKYRVVGQFAEKGSSMGPGGGDKICLIPLVKARTIISNPNPSYTIAVISDDAAKSDIAAGEATSVFRNIRGLKAGKENNFEITKSDAIAQTMVSQLNAVRIGGIVIAAVTLIGAAIALMNIMIVSVTERTREIGIRKAIGATPKVIRRQFLFEAIVICLIGGFAGILLGITAGNLLSFGMGGSFIMPWVSTIMGLIICVGVGLVSGIYPALKAAKLDPIESLRYE</sequence>
<evidence type="ECO:0000256" key="5">
    <source>
        <dbReference type="ARBA" id="ARBA00023136"/>
    </source>
</evidence>
<evidence type="ECO:0000259" key="9">
    <source>
        <dbReference type="Pfam" id="PF12704"/>
    </source>
</evidence>
<reference evidence="10 11" key="1">
    <citation type="submission" date="2019-11" db="EMBL/GenBank/DDBJ databases">
        <title>Pedobacter sp. HMF7056 Genome sequencing and assembly.</title>
        <authorList>
            <person name="Kang H."/>
            <person name="Kim H."/>
            <person name="Joh K."/>
        </authorList>
    </citation>
    <scope>NUCLEOTIDE SEQUENCE [LARGE SCALE GENOMIC DNA]</scope>
    <source>
        <strain evidence="10 11">HMF7056</strain>
    </source>
</reference>